<reference evidence="2 3" key="1">
    <citation type="journal article" date="2019" name="Int. J. Syst. Evol. Microbiol.">
        <title>The Global Catalogue of Microorganisms (GCM) 10K type strain sequencing project: providing services to taxonomists for standard genome sequencing and annotation.</title>
        <authorList>
            <consortium name="The Broad Institute Genomics Platform"/>
            <consortium name="The Broad Institute Genome Sequencing Center for Infectious Disease"/>
            <person name="Wu L."/>
            <person name="Ma J."/>
        </authorList>
    </citation>
    <scope>NUCLEOTIDE SEQUENCE [LARGE SCALE GENOMIC DNA]</scope>
    <source>
        <strain evidence="2 3">JCM 12928</strain>
    </source>
</reference>
<accession>A0ABN1GY83</accession>
<protein>
    <submittedName>
        <fullName evidence="2">Uncharacterized protein</fullName>
    </submittedName>
</protein>
<feature type="transmembrane region" description="Helical" evidence="1">
    <location>
        <begin position="120"/>
        <end position="140"/>
    </location>
</feature>
<feature type="transmembrane region" description="Helical" evidence="1">
    <location>
        <begin position="146"/>
        <end position="165"/>
    </location>
</feature>
<dbReference type="RefSeq" id="WP_343793139.1">
    <property type="nucleotide sequence ID" value="NZ_BAAAGA010000005.1"/>
</dbReference>
<sequence>MNRPEDRQPPDDWNDLTEAWTRSAPDAEPDLTARFVRRRALLGRLNFMGEALGAVVAGGMGLWVAVRHGAVLIGLAAFAFAVFGLAVTLWARRGAAPRDMATPRAALEAAMLQARSGLRWARAGQAVSLAALVFLGVMAWREDGPVSVPLYGVFLVFLAAAAVSYERHARRARTRIEDHRMALEDIDRA</sequence>
<feature type="transmembrane region" description="Helical" evidence="1">
    <location>
        <begin position="47"/>
        <end position="66"/>
    </location>
</feature>
<dbReference type="Proteomes" id="UP001501352">
    <property type="component" value="Unassembled WGS sequence"/>
</dbReference>
<evidence type="ECO:0000256" key="1">
    <source>
        <dbReference type="SAM" id="Phobius"/>
    </source>
</evidence>
<organism evidence="2 3">
    <name type="scientific">Brevundimonas kwangchunensis</name>
    <dbReference type="NCBI Taxonomy" id="322163"/>
    <lineage>
        <taxon>Bacteria</taxon>
        <taxon>Pseudomonadati</taxon>
        <taxon>Pseudomonadota</taxon>
        <taxon>Alphaproteobacteria</taxon>
        <taxon>Caulobacterales</taxon>
        <taxon>Caulobacteraceae</taxon>
        <taxon>Brevundimonas</taxon>
    </lineage>
</organism>
<keyword evidence="1" id="KW-0812">Transmembrane</keyword>
<feature type="transmembrane region" description="Helical" evidence="1">
    <location>
        <begin position="72"/>
        <end position="91"/>
    </location>
</feature>
<keyword evidence="1" id="KW-0472">Membrane</keyword>
<evidence type="ECO:0000313" key="3">
    <source>
        <dbReference type="Proteomes" id="UP001501352"/>
    </source>
</evidence>
<comment type="caution">
    <text evidence="2">The sequence shown here is derived from an EMBL/GenBank/DDBJ whole genome shotgun (WGS) entry which is preliminary data.</text>
</comment>
<proteinExistence type="predicted"/>
<dbReference type="EMBL" id="BAAAGA010000005">
    <property type="protein sequence ID" value="GAA0623282.1"/>
    <property type="molecule type" value="Genomic_DNA"/>
</dbReference>
<evidence type="ECO:0000313" key="2">
    <source>
        <dbReference type="EMBL" id="GAA0623282.1"/>
    </source>
</evidence>
<name>A0ABN1GY83_9CAUL</name>
<keyword evidence="1" id="KW-1133">Transmembrane helix</keyword>
<keyword evidence="3" id="KW-1185">Reference proteome</keyword>
<gene>
    <name evidence="2" type="ORF">GCM10009422_19150</name>
</gene>